<gene>
    <name evidence="2" type="ORF">BV898_05281</name>
</gene>
<proteinExistence type="predicted"/>
<evidence type="ECO:0000256" key="1">
    <source>
        <dbReference type="SAM" id="MobiDB-lite"/>
    </source>
</evidence>
<dbReference type="AlphaFoldDB" id="A0A1W0WZV6"/>
<dbReference type="Proteomes" id="UP000192578">
    <property type="component" value="Unassembled WGS sequence"/>
</dbReference>
<keyword evidence="3" id="KW-1185">Reference proteome</keyword>
<comment type="caution">
    <text evidence="2">The sequence shown here is derived from an EMBL/GenBank/DDBJ whole genome shotgun (WGS) entry which is preliminary data.</text>
</comment>
<feature type="compositionally biased region" description="Polar residues" evidence="1">
    <location>
        <begin position="14"/>
        <end position="51"/>
    </location>
</feature>
<evidence type="ECO:0000313" key="3">
    <source>
        <dbReference type="Proteomes" id="UP000192578"/>
    </source>
</evidence>
<accession>A0A1W0WZV6</accession>
<dbReference type="EMBL" id="MTYJ01000028">
    <property type="protein sequence ID" value="OQV20698.1"/>
    <property type="molecule type" value="Genomic_DNA"/>
</dbReference>
<protein>
    <submittedName>
        <fullName evidence="2">Uncharacterized protein</fullName>
    </submittedName>
</protein>
<organism evidence="2 3">
    <name type="scientific">Hypsibius exemplaris</name>
    <name type="common">Freshwater tardigrade</name>
    <dbReference type="NCBI Taxonomy" id="2072580"/>
    <lineage>
        <taxon>Eukaryota</taxon>
        <taxon>Metazoa</taxon>
        <taxon>Ecdysozoa</taxon>
        <taxon>Tardigrada</taxon>
        <taxon>Eutardigrada</taxon>
        <taxon>Parachela</taxon>
        <taxon>Hypsibioidea</taxon>
        <taxon>Hypsibiidae</taxon>
        <taxon>Hypsibius</taxon>
    </lineage>
</organism>
<sequence>MSTTTARPPTRSTINAGPSTPSSVITSPEKPSTRYTGSTQTSSTDNSSPNGYSKCHSYSWKRNHALYRFFYSGPTGHFWSRKRNHALYQFFYFNFRYYQSGDIADPNDTYYYNRKSNSR</sequence>
<feature type="compositionally biased region" description="Low complexity" evidence="1">
    <location>
        <begin position="1"/>
        <end position="13"/>
    </location>
</feature>
<feature type="region of interest" description="Disordered" evidence="1">
    <location>
        <begin position="1"/>
        <end position="53"/>
    </location>
</feature>
<reference evidence="3" key="1">
    <citation type="submission" date="2017-01" db="EMBL/GenBank/DDBJ databases">
        <title>Comparative genomics of anhydrobiosis in the tardigrade Hypsibius dujardini.</title>
        <authorList>
            <person name="Yoshida Y."/>
            <person name="Koutsovoulos G."/>
            <person name="Laetsch D."/>
            <person name="Stevens L."/>
            <person name="Kumar S."/>
            <person name="Horikawa D."/>
            <person name="Ishino K."/>
            <person name="Komine S."/>
            <person name="Tomita M."/>
            <person name="Blaxter M."/>
            <person name="Arakawa K."/>
        </authorList>
    </citation>
    <scope>NUCLEOTIDE SEQUENCE [LARGE SCALE GENOMIC DNA]</scope>
    <source>
        <strain evidence="3">Z151</strain>
    </source>
</reference>
<evidence type="ECO:0000313" key="2">
    <source>
        <dbReference type="EMBL" id="OQV20698.1"/>
    </source>
</evidence>
<name>A0A1W0WZV6_HYPEX</name>